<dbReference type="InterPro" id="IPR005490">
    <property type="entry name" value="LD_TPept_cat_dom"/>
</dbReference>
<keyword evidence="5 6" id="KW-0961">Cell wall biogenesis/degradation</keyword>
<accession>A0A1T4VWB9</accession>
<dbReference type="PANTHER" id="PTHR30582">
    <property type="entry name" value="L,D-TRANSPEPTIDASE"/>
    <property type="match status" value="1"/>
</dbReference>
<feature type="signal peptide" evidence="7">
    <location>
        <begin position="1"/>
        <end position="23"/>
    </location>
</feature>
<name>A0A1T4VWB9_9FIRM</name>
<keyword evidence="10" id="KW-1185">Reference proteome</keyword>
<dbReference type="STRING" id="39495.SAMN02745111_01791"/>
<dbReference type="GO" id="GO:0071972">
    <property type="term" value="F:peptidoglycan L,D-transpeptidase activity"/>
    <property type="evidence" value="ECO:0007669"/>
    <property type="project" value="TreeGrafter"/>
</dbReference>
<feature type="domain" description="L,D-TPase catalytic" evidence="8">
    <location>
        <begin position="36"/>
        <end position="157"/>
    </location>
</feature>
<keyword evidence="3 6" id="KW-0133">Cell shape</keyword>
<dbReference type="GO" id="GO:0005576">
    <property type="term" value="C:extracellular region"/>
    <property type="evidence" value="ECO:0007669"/>
    <property type="project" value="TreeGrafter"/>
</dbReference>
<keyword evidence="7" id="KW-0732">Signal</keyword>
<keyword evidence="4 6" id="KW-0573">Peptidoglycan synthesis</keyword>
<feature type="chain" id="PRO_5038336416" evidence="7">
    <location>
        <begin position="24"/>
        <end position="555"/>
    </location>
</feature>
<dbReference type="GO" id="GO:0071555">
    <property type="term" value="P:cell wall organization"/>
    <property type="evidence" value="ECO:0007669"/>
    <property type="project" value="UniProtKB-UniRule"/>
</dbReference>
<evidence type="ECO:0000256" key="6">
    <source>
        <dbReference type="PROSITE-ProRule" id="PRU01373"/>
    </source>
</evidence>
<evidence type="ECO:0000256" key="3">
    <source>
        <dbReference type="ARBA" id="ARBA00022960"/>
    </source>
</evidence>
<dbReference type="InterPro" id="IPR032179">
    <property type="entry name" value="Cry22Aa_Ig-like"/>
</dbReference>
<evidence type="ECO:0000256" key="7">
    <source>
        <dbReference type="SAM" id="SignalP"/>
    </source>
</evidence>
<evidence type="ECO:0000259" key="8">
    <source>
        <dbReference type="PROSITE" id="PS52029"/>
    </source>
</evidence>
<reference evidence="9 10" key="1">
    <citation type="submission" date="2017-02" db="EMBL/GenBank/DDBJ databases">
        <authorList>
            <person name="Peterson S.W."/>
        </authorList>
    </citation>
    <scope>NUCLEOTIDE SEQUENCE [LARGE SCALE GENOMIC DNA]</scope>
    <source>
        <strain evidence="9 10">ATCC 35992</strain>
    </source>
</reference>
<dbReference type="SUPFAM" id="SSF141523">
    <property type="entry name" value="L,D-transpeptidase catalytic domain-like"/>
    <property type="match status" value="1"/>
</dbReference>
<dbReference type="GO" id="GO:0016740">
    <property type="term" value="F:transferase activity"/>
    <property type="evidence" value="ECO:0007669"/>
    <property type="project" value="UniProtKB-KW"/>
</dbReference>
<evidence type="ECO:0000256" key="4">
    <source>
        <dbReference type="ARBA" id="ARBA00022984"/>
    </source>
</evidence>
<keyword evidence="2" id="KW-0808">Transferase</keyword>
<evidence type="ECO:0000313" key="9">
    <source>
        <dbReference type="EMBL" id="SKA69125.1"/>
    </source>
</evidence>
<dbReference type="Pfam" id="PF03734">
    <property type="entry name" value="YkuD"/>
    <property type="match status" value="1"/>
</dbReference>
<dbReference type="Gene3D" id="2.40.440.10">
    <property type="entry name" value="L,D-transpeptidase catalytic domain-like"/>
    <property type="match status" value="1"/>
</dbReference>
<proteinExistence type="predicted"/>
<dbReference type="GO" id="GO:0008360">
    <property type="term" value="P:regulation of cell shape"/>
    <property type="evidence" value="ECO:0007669"/>
    <property type="project" value="UniProtKB-UniRule"/>
</dbReference>
<dbReference type="RefSeq" id="WP_242943024.1">
    <property type="nucleotide sequence ID" value="NZ_FUXZ01000010.1"/>
</dbReference>
<dbReference type="InterPro" id="IPR038063">
    <property type="entry name" value="Transpep_catalytic_dom"/>
</dbReference>
<dbReference type="Pfam" id="PF16403">
    <property type="entry name" value="Bact_surface_Ig-like"/>
    <property type="match status" value="1"/>
</dbReference>
<evidence type="ECO:0000313" key="10">
    <source>
        <dbReference type="Proteomes" id="UP000190814"/>
    </source>
</evidence>
<feature type="active site" description="Proton donor/acceptor" evidence="6">
    <location>
        <position position="104"/>
    </location>
</feature>
<dbReference type="AlphaFoldDB" id="A0A1T4VWB9"/>
<dbReference type="PROSITE" id="PS52029">
    <property type="entry name" value="LD_TPASE"/>
    <property type="match status" value="1"/>
</dbReference>
<gene>
    <name evidence="9" type="ORF">SAMN02745111_01791</name>
</gene>
<feature type="active site" description="Nucleophile" evidence="6">
    <location>
        <position position="133"/>
    </location>
</feature>
<evidence type="ECO:0000256" key="5">
    <source>
        <dbReference type="ARBA" id="ARBA00023316"/>
    </source>
</evidence>
<dbReference type="EMBL" id="FUXZ01000010">
    <property type="protein sequence ID" value="SKA69125.1"/>
    <property type="molecule type" value="Genomic_DNA"/>
</dbReference>
<dbReference type="Gene3D" id="2.60.40.10">
    <property type="entry name" value="Immunoglobulins"/>
    <property type="match status" value="4"/>
</dbReference>
<dbReference type="PANTHER" id="PTHR30582:SF2">
    <property type="entry name" value="L,D-TRANSPEPTIDASE YCIB-RELATED"/>
    <property type="match status" value="1"/>
</dbReference>
<dbReference type="InterPro" id="IPR013783">
    <property type="entry name" value="Ig-like_fold"/>
</dbReference>
<dbReference type="InterPro" id="IPR050979">
    <property type="entry name" value="LD-transpeptidase"/>
</dbReference>
<evidence type="ECO:0000256" key="1">
    <source>
        <dbReference type="ARBA" id="ARBA00004752"/>
    </source>
</evidence>
<dbReference type="Proteomes" id="UP000190814">
    <property type="component" value="Unassembled WGS sequence"/>
</dbReference>
<sequence length="555" mass="61584">MKKIMSMILVLALVLTSINFVKAPKTVEASEGAGDYYIQVNKGTNVVTVFKKKNNKPYKAMICSTGHDTPVGTFYTPWKKEWHELLGPSWGQYNTRITGGFLFHSVWYYTNHDKSSISVSAYNYLGNTASHGCVRLLVKDAKWIYDKCPLGTKVVIINGNSSNDPLGKPSFMKINPGSYKGWDPTDPDPHNPYLKSKPKIKLKERNVQYGTKNLDLTSLVEVKNAAGVVVTEGIKTKGKVNTRKLGKYKVRFTYKDDIGNVVRKRYTIKVVNEKKPIIEGAKNHNSIEMGATLNIFDGISAKSFVGTDISDKLTVTVRAQKKGAKKFTFNYGKGQVKFAKPGDYKLIYKVTDSNGKTRRISKIYKVIDMHVKLSVEMPTEVEFGTQLNNLKSYAEVSSYKGKMLSKRNLTVTGNVDTTKLGTYTLTFTATQKKLESRKVTKTVTVKVVNKEKPEFRGVSDLRAFEGDKVNLLNGVKAFTKSGFDISKFITVAVDEQKVQGGIYTATAGVHTIQYDIAIPGGLIVTVSAKITVDVKQVEDPTDSVNPENPNGKPNK</sequence>
<organism evidence="9 10">
    <name type="scientific">Eubacterium uniforme</name>
    <dbReference type="NCBI Taxonomy" id="39495"/>
    <lineage>
        <taxon>Bacteria</taxon>
        <taxon>Bacillati</taxon>
        <taxon>Bacillota</taxon>
        <taxon>Clostridia</taxon>
        <taxon>Eubacteriales</taxon>
        <taxon>Eubacteriaceae</taxon>
        <taxon>Eubacterium</taxon>
    </lineage>
</organism>
<evidence type="ECO:0000256" key="2">
    <source>
        <dbReference type="ARBA" id="ARBA00022679"/>
    </source>
</evidence>
<dbReference type="UniPathway" id="UPA00219"/>
<protein>
    <submittedName>
        <fullName evidence="9">L,D-transpeptidase catalytic domain</fullName>
    </submittedName>
</protein>
<dbReference type="GO" id="GO:0018104">
    <property type="term" value="P:peptidoglycan-protein cross-linking"/>
    <property type="evidence" value="ECO:0007669"/>
    <property type="project" value="TreeGrafter"/>
</dbReference>
<comment type="pathway">
    <text evidence="1 6">Cell wall biogenesis; peptidoglycan biosynthesis.</text>
</comment>
<dbReference type="CDD" id="cd16913">
    <property type="entry name" value="YkuD_like"/>
    <property type="match status" value="1"/>
</dbReference>